<evidence type="ECO:0000313" key="5">
    <source>
        <dbReference type="Proteomes" id="UP000227088"/>
    </source>
</evidence>
<keyword evidence="2" id="KW-1277">Toxin-antitoxin system</keyword>
<proteinExistence type="inferred from homology"/>
<keyword evidence="4" id="KW-0830">Ubiquinone</keyword>
<dbReference type="GO" id="GO:0048039">
    <property type="term" value="F:ubiquinone binding"/>
    <property type="evidence" value="ECO:0007669"/>
    <property type="project" value="InterPro"/>
</dbReference>
<protein>
    <submittedName>
        <fullName evidence="4">Ubiquinone-binding protein</fullName>
    </submittedName>
</protein>
<dbReference type="InterPro" id="IPR023393">
    <property type="entry name" value="START-like_dom_sf"/>
</dbReference>
<dbReference type="CDD" id="cd07813">
    <property type="entry name" value="COQ10p_like"/>
    <property type="match status" value="1"/>
</dbReference>
<comment type="caution">
    <text evidence="4">The sequence shown here is derived from an EMBL/GenBank/DDBJ whole genome shotgun (WGS) entry which is preliminary data.</text>
</comment>
<feature type="domain" description="Coenzyme Q-binding protein COQ10 START" evidence="3">
    <location>
        <begin position="12"/>
        <end position="134"/>
    </location>
</feature>
<dbReference type="Gene3D" id="3.30.530.20">
    <property type="match status" value="1"/>
</dbReference>
<gene>
    <name evidence="4" type="ORF">A9R00_00670</name>
</gene>
<dbReference type="InterPro" id="IPR044996">
    <property type="entry name" value="COQ10-like"/>
</dbReference>
<evidence type="ECO:0000256" key="2">
    <source>
        <dbReference type="ARBA" id="ARBA00022649"/>
    </source>
</evidence>
<name>A0A1Y5HYI2_OLEAN</name>
<comment type="similarity">
    <text evidence="1">Belongs to the ribosome association toxin RatA family.</text>
</comment>
<accession>A0A1Y5HYI2</accession>
<dbReference type="PANTHER" id="PTHR12901">
    <property type="entry name" value="SPERM PROTEIN HOMOLOG"/>
    <property type="match status" value="1"/>
</dbReference>
<dbReference type="PANTHER" id="PTHR12901:SF10">
    <property type="entry name" value="COENZYME Q-BINDING PROTEIN COQ10, MITOCHONDRIAL"/>
    <property type="match status" value="1"/>
</dbReference>
<organism evidence="4 5">
    <name type="scientific">Oleispira antarctica</name>
    <dbReference type="NCBI Taxonomy" id="188908"/>
    <lineage>
        <taxon>Bacteria</taxon>
        <taxon>Pseudomonadati</taxon>
        <taxon>Pseudomonadota</taxon>
        <taxon>Gammaproteobacteria</taxon>
        <taxon>Oceanospirillales</taxon>
        <taxon>Oceanospirillaceae</taxon>
        <taxon>Oleispira</taxon>
    </lineage>
</organism>
<evidence type="ECO:0000259" key="3">
    <source>
        <dbReference type="Pfam" id="PF03364"/>
    </source>
</evidence>
<evidence type="ECO:0000313" key="4">
    <source>
        <dbReference type="EMBL" id="OUS41487.1"/>
    </source>
</evidence>
<dbReference type="AlphaFoldDB" id="A0A1Y5HYI2"/>
<dbReference type="GO" id="GO:0045333">
    <property type="term" value="P:cellular respiration"/>
    <property type="evidence" value="ECO:0007669"/>
    <property type="project" value="InterPro"/>
</dbReference>
<sequence>MTSITRSALVMHSAEQMYALVNDVESYPQFLPGCASTELISKTDEELVASLTISKVGVNQTFTTRNKLQFPDRMELSLVDGPFSRFVGVWHFHRLSDEACKVTFDMDFEVNGKIAGIALGVVFKQMATTMVDSFVQRAKQVYV</sequence>
<dbReference type="EMBL" id="MABE01000045">
    <property type="protein sequence ID" value="OUS41487.1"/>
    <property type="molecule type" value="Genomic_DNA"/>
</dbReference>
<dbReference type="InterPro" id="IPR005031">
    <property type="entry name" value="COQ10_START"/>
</dbReference>
<reference evidence="5" key="1">
    <citation type="journal article" date="2017" name="Proc. Natl. Acad. Sci. U.S.A.">
        <title>Simulation of Deepwater Horizon oil plume reveals substrate specialization within a complex community of hydrocarbon degraders.</title>
        <authorList>
            <person name="Hu P."/>
            <person name="Dubinsky E.A."/>
            <person name="Probst A.J."/>
            <person name="Wang J."/>
            <person name="Sieber C.M.K."/>
            <person name="Tom L.M."/>
            <person name="Gardinali P."/>
            <person name="Banfield J.F."/>
            <person name="Atlas R.M."/>
            <person name="Andersen G.L."/>
        </authorList>
    </citation>
    <scope>NUCLEOTIDE SEQUENCE [LARGE SCALE GENOMIC DNA]</scope>
</reference>
<dbReference type="SUPFAM" id="SSF55961">
    <property type="entry name" value="Bet v1-like"/>
    <property type="match status" value="1"/>
</dbReference>
<evidence type="ECO:0000256" key="1">
    <source>
        <dbReference type="ARBA" id="ARBA00008918"/>
    </source>
</evidence>
<dbReference type="Pfam" id="PF03364">
    <property type="entry name" value="Polyketide_cyc"/>
    <property type="match status" value="1"/>
</dbReference>
<dbReference type="Proteomes" id="UP000227088">
    <property type="component" value="Unassembled WGS sequence"/>
</dbReference>